<dbReference type="InterPro" id="IPR012878">
    <property type="entry name" value="Beta-AFase-like_GH127_cat"/>
</dbReference>
<feature type="domain" description="Non-reducing end beta-L-arabinofuranosidase-like GH127 catalytic" evidence="1">
    <location>
        <begin position="2"/>
        <end position="93"/>
    </location>
</feature>
<reference evidence="3" key="1">
    <citation type="journal article" date="2019" name="Int. J. Syst. Evol. Microbiol.">
        <title>The Global Catalogue of Microorganisms (GCM) 10K type strain sequencing project: providing services to taxonomists for standard genome sequencing and annotation.</title>
        <authorList>
            <consortium name="The Broad Institute Genomics Platform"/>
            <consortium name="The Broad Institute Genome Sequencing Center for Infectious Disease"/>
            <person name="Wu L."/>
            <person name="Ma J."/>
        </authorList>
    </citation>
    <scope>NUCLEOTIDE SEQUENCE [LARGE SCALE GENOMIC DNA]</scope>
    <source>
        <strain evidence="3">JCM 19635</strain>
    </source>
</reference>
<dbReference type="Pfam" id="PF07944">
    <property type="entry name" value="Beta-AFase-like_GH127_cat"/>
    <property type="match status" value="1"/>
</dbReference>
<dbReference type="PANTHER" id="PTHR31151">
    <property type="entry name" value="PROLINE-TRNA LIGASE (DUF1680)"/>
    <property type="match status" value="1"/>
</dbReference>
<protein>
    <submittedName>
        <fullName evidence="2">Beta-L-arabinofuranosidase domain-containing protein</fullName>
    </submittedName>
</protein>
<comment type="caution">
    <text evidence="2">The sequence shown here is derived from an EMBL/GenBank/DDBJ whole genome shotgun (WGS) entry which is preliminary data.</text>
</comment>
<accession>A0ABW2U7N5</accession>
<name>A0ABW2U7N5_9BACT</name>
<dbReference type="PANTHER" id="PTHR31151:SF0">
    <property type="entry name" value="PROLINE-TRNA LIGASE (DUF1680)"/>
    <property type="match status" value="1"/>
</dbReference>
<evidence type="ECO:0000259" key="1">
    <source>
        <dbReference type="Pfam" id="PF07944"/>
    </source>
</evidence>
<organism evidence="2 3">
    <name type="scientific">Hymenobacter humi</name>
    <dbReference type="NCBI Taxonomy" id="1411620"/>
    <lineage>
        <taxon>Bacteria</taxon>
        <taxon>Pseudomonadati</taxon>
        <taxon>Bacteroidota</taxon>
        <taxon>Cytophagia</taxon>
        <taxon>Cytophagales</taxon>
        <taxon>Hymenobacteraceae</taxon>
        <taxon>Hymenobacter</taxon>
    </lineage>
</organism>
<dbReference type="Proteomes" id="UP001596513">
    <property type="component" value="Unassembled WGS sequence"/>
</dbReference>
<proteinExistence type="predicted"/>
<evidence type="ECO:0000313" key="3">
    <source>
        <dbReference type="Proteomes" id="UP001596513"/>
    </source>
</evidence>
<sequence length="111" mass="12247">MRLLDSPFQQAQQTDLAYLLALNPDRLLAPYLAAAGLPPIAERYGNWENTGLDGHMGGHYLSALAYMYAATGSEQVQQRLNYFVDQLKACQQKAATATWAACRAARPCGRR</sequence>
<evidence type="ECO:0000313" key="2">
    <source>
        <dbReference type="EMBL" id="MFC7669508.1"/>
    </source>
</evidence>
<gene>
    <name evidence="2" type="ORF">ACFQT0_20700</name>
</gene>
<keyword evidence="3" id="KW-1185">Reference proteome</keyword>
<dbReference type="EMBL" id="JBHTEK010000001">
    <property type="protein sequence ID" value="MFC7669508.1"/>
    <property type="molecule type" value="Genomic_DNA"/>
</dbReference>
<dbReference type="RefSeq" id="WP_380205005.1">
    <property type="nucleotide sequence ID" value="NZ_JBHTEK010000001.1"/>
</dbReference>